<evidence type="ECO:0000256" key="1">
    <source>
        <dbReference type="SAM" id="MobiDB-lite"/>
    </source>
</evidence>
<dbReference type="EMBL" id="CADEAL010001352">
    <property type="protein sequence ID" value="CAB1431598.1"/>
    <property type="molecule type" value="Genomic_DNA"/>
</dbReference>
<reference evidence="2" key="1">
    <citation type="submission" date="2020-03" db="EMBL/GenBank/DDBJ databases">
        <authorList>
            <person name="Weist P."/>
        </authorList>
    </citation>
    <scope>NUCLEOTIDE SEQUENCE</scope>
</reference>
<feature type="region of interest" description="Disordered" evidence="1">
    <location>
        <begin position="148"/>
        <end position="168"/>
    </location>
</feature>
<comment type="caution">
    <text evidence="2">The sequence shown here is derived from an EMBL/GenBank/DDBJ whole genome shotgun (WGS) entry which is preliminary data.</text>
</comment>
<name>A0A9N7YN27_PLEPL</name>
<evidence type="ECO:0000313" key="2">
    <source>
        <dbReference type="EMBL" id="CAB1431598.1"/>
    </source>
</evidence>
<feature type="compositionally biased region" description="Low complexity" evidence="1">
    <location>
        <begin position="148"/>
        <end position="159"/>
    </location>
</feature>
<feature type="region of interest" description="Disordered" evidence="1">
    <location>
        <begin position="208"/>
        <end position="247"/>
    </location>
</feature>
<evidence type="ECO:0000313" key="3">
    <source>
        <dbReference type="Proteomes" id="UP001153269"/>
    </source>
</evidence>
<protein>
    <submittedName>
        <fullName evidence="2">Uncharacterized protein</fullName>
    </submittedName>
</protein>
<gene>
    <name evidence="2" type="ORF">PLEPLA_LOCUS19655</name>
</gene>
<proteinExistence type="predicted"/>
<accession>A0A9N7YN27</accession>
<dbReference type="Proteomes" id="UP001153269">
    <property type="component" value="Unassembled WGS sequence"/>
</dbReference>
<sequence>MENLLPGFGESFSLSSGYYPQTNRGISGLPAESGTKPGQLSHTPLLGTRDWLIASALQPQITYPAKGSGYPPVPSLFKLNPGNWHQASLHRPSGRTPSIKEMLKVHKSAGNVHKKAGNGVISLGGPGSWSSLTQAQVEVGPSLIVRQQQQQQQRQQQQQQRHRVATRSFVELEGRGDFLERGELGAAPLTSGCGLDREGSWISQALEGLEKESSLPPSAGWKKRKKRDFRQTSPYIGTGDLTGLGPE</sequence>
<keyword evidence="3" id="KW-1185">Reference proteome</keyword>
<organism evidence="2 3">
    <name type="scientific">Pleuronectes platessa</name>
    <name type="common">European plaice</name>
    <dbReference type="NCBI Taxonomy" id="8262"/>
    <lineage>
        <taxon>Eukaryota</taxon>
        <taxon>Metazoa</taxon>
        <taxon>Chordata</taxon>
        <taxon>Craniata</taxon>
        <taxon>Vertebrata</taxon>
        <taxon>Euteleostomi</taxon>
        <taxon>Actinopterygii</taxon>
        <taxon>Neopterygii</taxon>
        <taxon>Teleostei</taxon>
        <taxon>Neoteleostei</taxon>
        <taxon>Acanthomorphata</taxon>
        <taxon>Carangaria</taxon>
        <taxon>Pleuronectiformes</taxon>
        <taxon>Pleuronectoidei</taxon>
        <taxon>Pleuronectidae</taxon>
        <taxon>Pleuronectes</taxon>
    </lineage>
</organism>
<dbReference type="AlphaFoldDB" id="A0A9N7YN27"/>